<dbReference type="OrthoDB" id="681454at2759"/>
<evidence type="ECO:0000256" key="2">
    <source>
        <dbReference type="ARBA" id="ARBA00023122"/>
    </source>
</evidence>
<dbReference type="GO" id="GO:0005737">
    <property type="term" value="C:cytoplasm"/>
    <property type="evidence" value="ECO:0007669"/>
    <property type="project" value="TreeGrafter"/>
</dbReference>
<dbReference type="Gene3D" id="3.10.580.10">
    <property type="entry name" value="CBS-domain"/>
    <property type="match status" value="1"/>
</dbReference>
<dbReference type="InParanoid" id="A0A2R6QA47"/>
<reference evidence="3 4" key="1">
    <citation type="submission" date="2017-07" db="EMBL/GenBank/DDBJ databases">
        <title>An improved, manually edited Actinidia chinensis var. chinensis (kiwifruit) genome highlights the challenges associated with draft genomes and gene prediction in plants.</title>
        <authorList>
            <person name="Pilkington S."/>
            <person name="Crowhurst R."/>
            <person name="Hilario E."/>
            <person name="Nardozza S."/>
            <person name="Fraser L."/>
            <person name="Peng Y."/>
            <person name="Gunaseelan K."/>
            <person name="Simpson R."/>
            <person name="Tahir J."/>
            <person name="Deroles S."/>
            <person name="Templeton K."/>
            <person name="Luo Z."/>
            <person name="Davy M."/>
            <person name="Cheng C."/>
            <person name="Mcneilage M."/>
            <person name="Scaglione D."/>
            <person name="Liu Y."/>
            <person name="Zhang Q."/>
            <person name="Datson P."/>
            <person name="De Silva N."/>
            <person name="Gardiner S."/>
            <person name="Bassett H."/>
            <person name="Chagne D."/>
            <person name="Mccallum J."/>
            <person name="Dzierzon H."/>
            <person name="Deng C."/>
            <person name="Wang Y.-Y."/>
            <person name="Barron N."/>
            <person name="Manako K."/>
            <person name="Bowen J."/>
            <person name="Foster T."/>
            <person name="Erridge Z."/>
            <person name="Tiffin H."/>
            <person name="Waite C."/>
            <person name="Davies K."/>
            <person name="Grierson E."/>
            <person name="Laing W."/>
            <person name="Kirk R."/>
            <person name="Chen X."/>
            <person name="Wood M."/>
            <person name="Montefiori M."/>
            <person name="Brummell D."/>
            <person name="Schwinn K."/>
            <person name="Catanach A."/>
            <person name="Fullerton C."/>
            <person name="Li D."/>
            <person name="Meiyalaghan S."/>
            <person name="Nieuwenhuizen N."/>
            <person name="Read N."/>
            <person name="Prakash R."/>
            <person name="Hunter D."/>
            <person name="Zhang H."/>
            <person name="Mckenzie M."/>
            <person name="Knabel M."/>
            <person name="Harris A."/>
            <person name="Allan A."/>
            <person name="Chen A."/>
            <person name="Janssen B."/>
            <person name="Plunkett B."/>
            <person name="Dwamena C."/>
            <person name="Voogd C."/>
            <person name="Leif D."/>
            <person name="Lafferty D."/>
            <person name="Souleyre E."/>
            <person name="Varkonyi-Gasic E."/>
            <person name="Gambi F."/>
            <person name="Hanley J."/>
            <person name="Yao J.-L."/>
            <person name="Cheung J."/>
            <person name="David K."/>
            <person name="Warren B."/>
            <person name="Marsh K."/>
            <person name="Snowden K."/>
            <person name="Lin-Wang K."/>
            <person name="Brian L."/>
            <person name="Martinez-Sanchez M."/>
            <person name="Wang M."/>
            <person name="Ileperuma N."/>
            <person name="Macnee N."/>
            <person name="Campin R."/>
            <person name="Mcatee P."/>
            <person name="Drummond R."/>
            <person name="Espley R."/>
            <person name="Ireland H."/>
            <person name="Wu R."/>
            <person name="Atkinson R."/>
            <person name="Karunairetnam S."/>
            <person name="Bulley S."/>
            <person name="Chunkath S."/>
            <person name="Hanley Z."/>
            <person name="Storey R."/>
            <person name="Thrimawithana A."/>
            <person name="Thomson S."/>
            <person name="David C."/>
            <person name="Testolin R."/>
        </authorList>
    </citation>
    <scope>NUCLEOTIDE SEQUENCE [LARGE SCALE GENOMIC DNA]</scope>
    <source>
        <strain evidence="4">cv. Red5</strain>
        <tissue evidence="3">Young leaf</tissue>
    </source>
</reference>
<dbReference type="GO" id="GO:0005634">
    <property type="term" value="C:nucleus"/>
    <property type="evidence" value="ECO:0007669"/>
    <property type="project" value="TreeGrafter"/>
</dbReference>
<dbReference type="InterPro" id="IPR050511">
    <property type="entry name" value="AMPK_gamma/SDS23_families"/>
</dbReference>
<comment type="caution">
    <text evidence="3">The sequence shown here is derived from an EMBL/GenBank/DDBJ whole genome shotgun (WGS) entry which is preliminary data.</text>
</comment>
<dbReference type="Proteomes" id="UP000241394">
    <property type="component" value="Chromosome LG18"/>
</dbReference>
<dbReference type="STRING" id="1590841.A0A2R6QA47"/>
<reference evidence="4" key="2">
    <citation type="journal article" date="2018" name="BMC Genomics">
        <title>A manually annotated Actinidia chinensis var. chinensis (kiwifruit) genome highlights the challenges associated with draft genomes and gene prediction in plants.</title>
        <authorList>
            <person name="Pilkington S.M."/>
            <person name="Crowhurst R."/>
            <person name="Hilario E."/>
            <person name="Nardozza S."/>
            <person name="Fraser L."/>
            <person name="Peng Y."/>
            <person name="Gunaseelan K."/>
            <person name="Simpson R."/>
            <person name="Tahir J."/>
            <person name="Deroles S.C."/>
            <person name="Templeton K."/>
            <person name="Luo Z."/>
            <person name="Davy M."/>
            <person name="Cheng C."/>
            <person name="McNeilage M."/>
            <person name="Scaglione D."/>
            <person name="Liu Y."/>
            <person name="Zhang Q."/>
            <person name="Datson P."/>
            <person name="De Silva N."/>
            <person name="Gardiner S.E."/>
            <person name="Bassett H."/>
            <person name="Chagne D."/>
            <person name="McCallum J."/>
            <person name="Dzierzon H."/>
            <person name="Deng C."/>
            <person name="Wang Y.Y."/>
            <person name="Barron L."/>
            <person name="Manako K."/>
            <person name="Bowen J."/>
            <person name="Foster T.M."/>
            <person name="Erridge Z.A."/>
            <person name="Tiffin H."/>
            <person name="Waite C.N."/>
            <person name="Davies K.M."/>
            <person name="Grierson E.P."/>
            <person name="Laing W.A."/>
            <person name="Kirk R."/>
            <person name="Chen X."/>
            <person name="Wood M."/>
            <person name="Montefiori M."/>
            <person name="Brummell D.A."/>
            <person name="Schwinn K.E."/>
            <person name="Catanach A."/>
            <person name="Fullerton C."/>
            <person name="Li D."/>
            <person name="Meiyalaghan S."/>
            <person name="Nieuwenhuizen N."/>
            <person name="Read N."/>
            <person name="Prakash R."/>
            <person name="Hunter D."/>
            <person name="Zhang H."/>
            <person name="McKenzie M."/>
            <person name="Knabel M."/>
            <person name="Harris A."/>
            <person name="Allan A.C."/>
            <person name="Gleave A."/>
            <person name="Chen A."/>
            <person name="Janssen B.J."/>
            <person name="Plunkett B."/>
            <person name="Ampomah-Dwamena C."/>
            <person name="Voogd C."/>
            <person name="Leif D."/>
            <person name="Lafferty D."/>
            <person name="Souleyre E.J.F."/>
            <person name="Varkonyi-Gasic E."/>
            <person name="Gambi F."/>
            <person name="Hanley J."/>
            <person name="Yao J.L."/>
            <person name="Cheung J."/>
            <person name="David K.M."/>
            <person name="Warren B."/>
            <person name="Marsh K."/>
            <person name="Snowden K.C."/>
            <person name="Lin-Wang K."/>
            <person name="Brian L."/>
            <person name="Martinez-Sanchez M."/>
            <person name="Wang M."/>
            <person name="Ileperuma N."/>
            <person name="Macnee N."/>
            <person name="Campin R."/>
            <person name="McAtee P."/>
            <person name="Drummond R.S.M."/>
            <person name="Espley R.V."/>
            <person name="Ireland H.S."/>
            <person name="Wu R."/>
            <person name="Atkinson R.G."/>
            <person name="Karunairetnam S."/>
            <person name="Bulley S."/>
            <person name="Chunkath S."/>
            <person name="Hanley Z."/>
            <person name="Storey R."/>
            <person name="Thrimawithana A.H."/>
            <person name="Thomson S."/>
            <person name="David C."/>
            <person name="Testolin R."/>
            <person name="Huang H."/>
            <person name="Hellens R.P."/>
            <person name="Schaffer R.J."/>
        </authorList>
    </citation>
    <scope>NUCLEOTIDE SEQUENCE [LARGE SCALE GENOMIC DNA]</scope>
    <source>
        <strain evidence="4">cv. Red5</strain>
    </source>
</reference>
<accession>A0A2R6QA47</accession>
<dbReference type="AlphaFoldDB" id="A0A2R6QA47"/>
<dbReference type="SUPFAM" id="SSF54631">
    <property type="entry name" value="CBS-domain pair"/>
    <property type="match status" value="1"/>
</dbReference>
<proteinExistence type="predicted"/>
<evidence type="ECO:0000256" key="1">
    <source>
        <dbReference type="ARBA" id="ARBA00022737"/>
    </source>
</evidence>
<keyword evidence="1" id="KW-0677">Repeat</keyword>
<dbReference type="InterPro" id="IPR046342">
    <property type="entry name" value="CBS_dom_sf"/>
</dbReference>
<evidence type="ECO:0000313" key="4">
    <source>
        <dbReference type="Proteomes" id="UP000241394"/>
    </source>
</evidence>
<dbReference type="FunCoup" id="A0A2R6QA47">
    <property type="interactions" value="689"/>
</dbReference>
<dbReference type="PANTHER" id="PTHR13780:SF39">
    <property type="entry name" value="CBS DOMAIN-CONTAINING PROTEIN CBSX5-LIKE"/>
    <property type="match status" value="1"/>
</dbReference>
<sequence length="391" mass="41947">MAVRFLAREVSDLCLGKPALRFLPVSATVADALSALKRSGESHVSVWTCEHSPAANGGVGGDCLCVGKICMVDVICFLCRENNLLNPSSALQSPLSDLLSKSPGIIKHLEPHSSLLEAIDYILEGAQNLIVPIESSGSVTSRKKLQNKPSSFGSTLHNGHEFCWLTQEDVVRFLLSSIGVFSPIPAFTMKSLSVIDTDVMTIYYDDPASSALDSISLSLTEQKSIGVVDESNRLIGEISPCTIAACDETVAAAIMTLSAGDLMAYIDYSGPPEDLIQLVKARLEEKNLGAILDFMEEHSFSSLSFSSSCSSDEEFGLNRSGGSGRYGPARSSEPIVCHPWNSLMAAMIQALAHRVTHVWVVEEDYSIVGIVTFAGILKVFRSIAGGVQQKP</sequence>
<dbReference type="Gramene" id="PSS04776">
    <property type="protein sequence ID" value="PSS04776"/>
    <property type="gene ID" value="CEY00_Acc20634"/>
</dbReference>
<dbReference type="PANTHER" id="PTHR13780">
    <property type="entry name" value="AMP-ACTIVATED PROTEIN KINASE, GAMMA REGULATORY SUBUNIT"/>
    <property type="match status" value="1"/>
</dbReference>
<gene>
    <name evidence="3" type="ORF">CEY00_Acc20634</name>
</gene>
<protein>
    <submittedName>
        <fullName evidence="3">CBS domain-containing protein</fullName>
    </submittedName>
</protein>
<evidence type="ECO:0000313" key="3">
    <source>
        <dbReference type="EMBL" id="PSS04776.1"/>
    </source>
</evidence>
<dbReference type="EMBL" id="NKQK01000018">
    <property type="protein sequence ID" value="PSS04776.1"/>
    <property type="molecule type" value="Genomic_DNA"/>
</dbReference>
<name>A0A2R6QA47_ACTCC</name>
<keyword evidence="2" id="KW-0129">CBS domain</keyword>
<keyword evidence="4" id="KW-1185">Reference proteome</keyword>
<dbReference type="OMA" id="HNLVIPI"/>
<organism evidence="3 4">
    <name type="scientific">Actinidia chinensis var. chinensis</name>
    <name type="common">Chinese soft-hair kiwi</name>
    <dbReference type="NCBI Taxonomy" id="1590841"/>
    <lineage>
        <taxon>Eukaryota</taxon>
        <taxon>Viridiplantae</taxon>
        <taxon>Streptophyta</taxon>
        <taxon>Embryophyta</taxon>
        <taxon>Tracheophyta</taxon>
        <taxon>Spermatophyta</taxon>
        <taxon>Magnoliopsida</taxon>
        <taxon>eudicotyledons</taxon>
        <taxon>Gunneridae</taxon>
        <taxon>Pentapetalae</taxon>
        <taxon>asterids</taxon>
        <taxon>Ericales</taxon>
        <taxon>Actinidiaceae</taxon>
        <taxon>Actinidia</taxon>
    </lineage>
</organism>